<proteinExistence type="inferred from homology"/>
<keyword evidence="5" id="KW-1185">Reference proteome</keyword>
<dbReference type="SUPFAM" id="SSF53474">
    <property type="entry name" value="alpha/beta-Hydrolases"/>
    <property type="match status" value="1"/>
</dbReference>
<keyword evidence="2" id="KW-0378">Hydrolase</keyword>
<dbReference type="PANTHER" id="PTHR11487:SF0">
    <property type="entry name" value="S-ACYL FATTY ACID SYNTHASE THIOESTERASE, MEDIUM CHAIN"/>
    <property type="match status" value="1"/>
</dbReference>
<dbReference type="Proteomes" id="UP000192923">
    <property type="component" value="Unassembled WGS sequence"/>
</dbReference>
<gene>
    <name evidence="4" type="ORF">SAMN02949497_0500</name>
</gene>
<dbReference type="Pfam" id="PF00975">
    <property type="entry name" value="Thioesterase"/>
    <property type="match status" value="1"/>
</dbReference>
<dbReference type="InterPro" id="IPR020802">
    <property type="entry name" value="TesA-like"/>
</dbReference>
<evidence type="ECO:0000256" key="2">
    <source>
        <dbReference type="ARBA" id="ARBA00022801"/>
    </source>
</evidence>
<organism evidence="4 5">
    <name type="scientific">Methylomagnum ishizawai</name>
    <dbReference type="NCBI Taxonomy" id="1760988"/>
    <lineage>
        <taxon>Bacteria</taxon>
        <taxon>Pseudomonadati</taxon>
        <taxon>Pseudomonadota</taxon>
        <taxon>Gammaproteobacteria</taxon>
        <taxon>Methylococcales</taxon>
        <taxon>Methylococcaceae</taxon>
        <taxon>Methylomagnum</taxon>
    </lineage>
</organism>
<dbReference type="AlphaFoldDB" id="A0A1Y6D4F1"/>
<evidence type="ECO:0000259" key="3">
    <source>
        <dbReference type="SMART" id="SM00824"/>
    </source>
</evidence>
<feature type="domain" description="Thioesterase TesA-like" evidence="3">
    <location>
        <begin position="4"/>
        <end position="222"/>
    </location>
</feature>
<evidence type="ECO:0000313" key="4">
    <source>
        <dbReference type="EMBL" id="SMF97471.1"/>
    </source>
</evidence>
<protein>
    <submittedName>
        <fullName evidence="4">Surfactin synthase thioesterase subunit</fullName>
    </submittedName>
</protein>
<reference evidence="4 5" key="1">
    <citation type="submission" date="2016-12" db="EMBL/GenBank/DDBJ databases">
        <authorList>
            <person name="Song W.-J."/>
            <person name="Kurnit D.M."/>
        </authorList>
    </citation>
    <scope>NUCLEOTIDE SEQUENCE [LARGE SCALE GENOMIC DNA]</scope>
    <source>
        <strain evidence="4 5">175</strain>
    </source>
</reference>
<dbReference type="EMBL" id="FXAM01000002">
    <property type="protein sequence ID" value="SMF97471.1"/>
    <property type="molecule type" value="Genomic_DNA"/>
</dbReference>
<dbReference type="InterPro" id="IPR029058">
    <property type="entry name" value="AB_hydrolase_fold"/>
</dbReference>
<evidence type="ECO:0000313" key="5">
    <source>
        <dbReference type="Proteomes" id="UP000192923"/>
    </source>
</evidence>
<comment type="similarity">
    <text evidence="1">Belongs to the thioesterase family.</text>
</comment>
<dbReference type="InterPro" id="IPR001031">
    <property type="entry name" value="Thioesterase"/>
</dbReference>
<name>A0A1Y6D4F1_9GAMM</name>
<sequence length="235" mass="26120">MKLFCFPYAGASATVYARWRRCLPDWLEVKPVELPGRGMRFDEPPQSDLNALAGQLANELRPATGGRYALFGHSLGALLALEVAHRLAADPGGTPSGLFVSGTHAPSRRDTTRYARLRTDRELIAELRRLNGTPPEVLDNPEFLALTLPVLRADFALCADYRHRSRPPLGCALHVFGGTRDETTPDTLGAWREETHGDFFLDILDGDHFFIRQREDEVLGLIRGYAERLAGGERP</sequence>
<dbReference type="InterPro" id="IPR012223">
    <property type="entry name" value="TEII"/>
</dbReference>
<dbReference type="GO" id="GO:0016787">
    <property type="term" value="F:hydrolase activity"/>
    <property type="evidence" value="ECO:0007669"/>
    <property type="project" value="UniProtKB-KW"/>
</dbReference>
<dbReference type="SMART" id="SM00824">
    <property type="entry name" value="PKS_TE"/>
    <property type="match status" value="1"/>
</dbReference>
<accession>A0A1Y6D4F1</accession>
<dbReference type="STRING" id="1760988.SAMN02949497_0500"/>
<evidence type="ECO:0000256" key="1">
    <source>
        <dbReference type="ARBA" id="ARBA00007169"/>
    </source>
</evidence>
<dbReference type="GO" id="GO:0008610">
    <property type="term" value="P:lipid biosynthetic process"/>
    <property type="evidence" value="ECO:0007669"/>
    <property type="project" value="TreeGrafter"/>
</dbReference>
<dbReference type="Gene3D" id="3.40.50.1820">
    <property type="entry name" value="alpha/beta hydrolase"/>
    <property type="match status" value="1"/>
</dbReference>
<dbReference type="PANTHER" id="PTHR11487">
    <property type="entry name" value="THIOESTERASE"/>
    <property type="match status" value="1"/>
</dbReference>
<dbReference type="RefSeq" id="WP_176225388.1">
    <property type="nucleotide sequence ID" value="NZ_FXAM01000002.1"/>
</dbReference>